<dbReference type="InterPro" id="IPR004399">
    <property type="entry name" value="HMP/HMP-P_kinase_dom"/>
</dbReference>
<accession>A0ABS1S0Z1</accession>
<keyword evidence="4" id="KW-0418">Kinase</keyword>
<feature type="domain" description="Pyridoxamine kinase/Phosphomethylpyrimidine kinase" evidence="3">
    <location>
        <begin position="13"/>
        <end position="260"/>
    </location>
</feature>
<dbReference type="EMBL" id="JAESJJ010000036">
    <property type="protein sequence ID" value="MBL3610854.1"/>
    <property type="molecule type" value="Genomic_DNA"/>
</dbReference>
<evidence type="ECO:0000256" key="2">
    <source>
        <dbReference type="ARBA" id="ARBA00012135"/>
    </source>
</evidence>
<comment type="caution">
    <text evidence="4">The sequence shown here is derived from an EMBL/GenBank/DDBJ whole genome shotgun (WGS) entry which is preliminary data.</text>
</comment>
<dbReference type="EC" id="2.7.1.49" evidence="2"/>
<gene>
    <name evidence="4" type="primary">thiD</name>
    <name evidence="4" type="ORF">JMM60_19025</name>
</gene>
<dbReference type="GO" id="GO:0008972">
    <property type="term" value="F:phosphomethylpyrimidine kinase activity"/>
    <property type="evidence" value="ECO:0007669"/>
    <property type="project" value="UniProtKB-EC"/>
</dbReference>
<dbReference type="SUPFAM" id="SSF53613">
    <property type="entry name" value="Ribokinase-like"/>
    <property type="match status" value="1"/>
</dbReference>
<dbReference type="Proteomes" id="UP000604473">
    <property type="component" value="Unassembled WGS sequence"/>
</dbReference>
<dbReference type="InterPro" id="IPR029056">
    <property type="entry name" value="Ribokinase-like"/>
</dbReference>
<dbReference type="GO" id="GO:0008902">
    <property type="term" value="F:hydroxymethylpyrimidine kinase activity"/>
    <property type="evidence" value="ECO:0007669"/>
    <property type="project" value="UniProtKB-EC"/>
</dbReference>
<proteinExistence type="predicted"/>
<evidence type="ECO:0000313" key="4">
    <source>
        <dbReference type="EMBL" id="MBL3610854.1"/>
    </source>
</evidence>
<reference evidence="4 5" key="1">
    <citation type="submission" date="2021-01" db="EMBL/GenBank/DDBJ databases">
        <title>Draft genomes of Rhodovulum sulfidophilum.</title>
        <authorList>
            <person name="Guzman M.S."/>
        </authorList>
    </citation>
    <scope>NUCLEOTIDE SEQUENCE [LARGE SCALE GENOMIC DNA]</scope>
    <source>
        <strain evidence="4 5">AB35</strain>
    </source>
</reference>
<name>A0ABS1S0Z1_RHOSU</name>
<dbReference type="Gene3D" id="3.40.1190.20">
    <property type="match status" value="1"/>
</dbReference>
<dbReference type="Pfam" id="PF08543">
    <property type="entry name" value="Phos_pyr_kin"/>
    <property type="match status" value="1"/>
</dbReference>
<keyword evidence="5" id="KW-1185">Reference proteome</keyword>
<evidence type="ECO:0000256" key="1">
    <source>
        <dbReference type="ARBA" id="ARBA00004948"/>
    </source>
</evidence>
<comment type="pathway">
    <text evidence="1">Cofactor biosynthesis; thiamine diphosphate biosynthesis.</text>
</comment>
<protein>
    <recommendedName>
        <fullName evidence="2">hydroxymethylpyrimidine kinase</fullName>
        <ecNumber evidence="2">2.7.1.49</ecNumber>
    </recommendedName>
</protein>
<sequence>MMIANILTIAGTDPSGGAGIQADIKTFSALGAYSCSAITAVVAQNTQGVRSFVALDPGFVAEQIDAVLDDVRIDAVKIGMIANAAIAEAVADRLRHHAVKNIVLDPVMVAKSGHALLAPEAVAAVRERLLPLARIMTPNLPEAAVLLGRGDDWTAEAMRAALPELLALGPEWVLLKGGHLADSAESTDLLAGPGGVTPFAAPRLVTTNDHGTGCTLSSAIAALLPGRDMVEAVGAAKTYLHDALAASAALDVGHGHGPVHHFHALWSDHPAM</sequence>
<dbReference type="CDD" id="cd01169">
    <property type="entry name" value="HMPP_kinase"/>
    <property type="match status" value="1"/>
</dbReference>
<dbReference type="InterPro" id="IPR013749">
    <property type="entry name" value="PM/HMP-P_kinase-1"/>
</dbReference>
<dbReference type="NCBIfam" id="TIGR00097">
    <property type="entry name" value="HMP-P_kinase"/>
    <property type="match status" value="1"/>
</dbReference>
<evidence type="ECO:0000313" key="5">
    <source>
        <dbReference type="Proteomes" id="UP000604473"/>
    </source>
</evidence>
<dbReference type="PANTHER" id="PTHR20858">
    <property type="entry name" value="PHOSPHOMETHYLPYRIMIDINE KINASE"/>
    <property type="match status" value="1"/>
</dbReference>
<keyword evidence="4" id="KW-0808">Transferase</keyword>
<organism evidence="4 5">
    <name type="scientific">Rhodovulum sulfidophilum</name>
    <name type="common">Rhodobacter sulfidophilus</name>
    <dbReference type="NCBI Taxonomy" id="35806"/>
    <lineage>
        <taxon>Bacteria</taxon>
        <taxon>Pseudomonadati</taxon>
        <taxon>Pseudomonadota</taxon>
        <taxon>Alphaproteobacteria</taxon>
        <taxon>Rhodobacterales</taxon>
        <taxon>Paracoccaceae</taxon>
        <taxon>Rhodovulum</taxon>
    </lineage>
</organism>
<dbReference type="PANTHER" id="PTHR20858:SF17">
    <property type="entry name" value="HYDROXYMETHYLPYRIMIDINE_PHOSPHOMETHYLPYRIMIDINE KINASE THI20-RELATED"/>
    <property type="match status" value="1"/>
</dbReference>
<evidence type="ECO:0000259" key="3">
    <source>
        <dbReference type="Pfam" id="PF08543"/>
    </source>
</evidence>